<evidence type="ECO:0000313" key="3">
    <source>
        <dbReference type="EMBL" id="CEM08636.1"/>
    </source>
</evidence>
<dbReference type="Gene3D" id="2.60.120.580">
    <property type="entry name" value="Acetamidase/Formamidase-like domains"/>
    <property type="match status" value="4"/>
</dbReference>
<dbReference type="GO" id="GO:0016811">
    <property type="term" value="F:hydrolase activity, acting on carbon-nitrogen (but not peptide) bonds, in linear amides"/>
    <property type="evidence" value="ECO:0007669"/>
    <property type="project" value="InterPro"/>
</dbReference>
<reference evidence="3 4" key="1">
    <citation type="submission" date="2014-11" db="EMBL/GenBank/DDBJ databases">
        <authorList>
            <person name="Zhu J."/>
            <person name="Qi W."/>
            <person name="Song R."/>
        </authorList>
    </citation>
    <scope>NUCLEOTIDE SEQUENCE [LARGE SCALE GENOMIC DNA]</scope>
</reference>
<sequence>MMASLPRLVLYALVAALSVSQIRAQVDGCPAASEGEKYLPLSAETVVFGYFSKNEPPRLFINSGDEVTVEMGTHTACDDYDMMIAGDEGLESVYDWDSSVKAVSQRGATGEGDGVHILTGPIYVCGAEAGDIIKVEILDLEPRANPAGEIYGSNQAAWWGYQFRAPTADGGMFKAGEFIETPGVNDEFVTVWKIEEGEDGYYASPEYMYEWPTLVDPDGVERDYLSYPGTCVPHTYEGASDVVASRGWNVTSGSLNYTFDLTDVSVPLDIHIGCMGLAPSEVDVVNSIPPMGSNGGNIDSIHIGQGTTMYYKARVPGGLLSMGDAHAAQGDGEVSGTAIEISVTGRFRITVIQQNSEEHELWMANLAFPLGETPTHYVVHGLAVPEYLSELDDPDEIFSVGADVDAAMKTATAQTRDFIVDKFGVAPNEALTAISIAGDFAVTQVVDGNWGVHTMVPKAIFPPYEGLKGWSVPELPELTDFVESTSGCPAPEGPKIIRASPETVHWGYYHKDIPPVLYVNPGDEVVIETITLNGGDDWDRISMGDAATEAIYWWNQTDMPVSKRGARCENVPSTEGDRTPTCEGAHIMTGPVFICGVEPNDTVKVDILDLVPRLNPGQDNRTFGSVVLGNWGYQYRLPKRDGSDWCMGDAFRGRTGCGYSDEFASTWEAYQENGTWIASPLYYYNIANIIDPQGHDDFLGYTHISGLIFPHTYPNSSGAAQDMGWSVMEETPIEYQLDPFPFKVPLNPHIGNLGLASAIDDEITSIPAMGYLGHNLDQKRTAPGTTVYLKAEVEGGLFSAGDAHSTQGDSELTGTAIEHSLTARLRIDVIKDGEKPPELANTDTVIFEKPDEWVISGFTYDNYIYTLGDSPLDAQRKIFNLPGDHLNMAMNNTYINTRDFMMDKWNLTESEAINIMSCAVHFGVTQVVDHNMGMHGRIPKAIFGDGERRSRRLKRKQPARSVPGRTSLRKRS</sequence>
<dbReference type="PhylomeDB" id="A0A0G4F8W2"/>
<keyword evidence="4" id="KW-1185">Reference proteome</keyword>
<organism evidence="3 4">
    <name type="scientific">Vitrella brassicaformis (strain CCMP3155)</name>
    <dbReference type="NCBI Taxonomy" id="1169540"/>
    <lineage>
        <taxon>Eukaryota</taxon>
        <taxon>Sar</taxon>
        <taxon>Alveolata</taxon>
        <taxon>Colpodellida</taxon>
        <taxon>Vitrellaceae</taxon>
        <taxon>Vitrella</taxon>
    </lineage>
</organism>
<dbReference type="STRING" id="1169540.A0A0G4F8W2"/>
<dbReference type="VEuPathDB" id="CryptoDB:Vbra_14679"/>
<dbReference type="Proteomes" id="UP000041254">
    <property type="component" value="Unassembled WGS sequence"/>
</dbReference>
<dbReference type="SUPFAM" id="SSF141130">
    <property type="entry name" value="Acetamidase/Formamidase-like"/>
    <property type="match status" value="2"/>
</dbReference>
<dbReference type="OrthoDB" id="9975579at2759"/>
<accession>A0A0G4F8W2</accession>
<dbReference type="InParanoid" id="A0A0G4F8W2"/>
<keyword evidence="2" id="KW-0732">Signal</keyword>
<protein>
    <recommendedName>
        <fullName evidence="5">Acetamidase</fullName>
    </recommendedName>
</protein>
<evidence type="ECO:0000256" key="2">
    <source>
        <dbReference type="SAM" id="SignalP"/>
    </source>
</evidence>
<feature type="chain" id="PRO_5005188910" description="Acetamidase" evidence="2">
    <location>
        <begin position="25"/>
        <end position="972"/>
    </location>
</feature>
<name>A0A0G4F8W2_VITBC</name>
<dbReference type="PANTHER" id="PTHR31891">
    <property type="entry name" value="FORMAMIDASE C869.04-RELATED"/>
    <property type="match status" value="1"/>
</dbReference>
<evidence type="ECO:0008006" key="5">
    <source>
        <dbReference type="Google" id="ProtNLM"/>
    </source>
</evidence>
<proteinExistence type="predicted"/>
<dbReference type="AlphaFoldDB" id="A0A0G4F8W2"/>
<dbReference type="Pfam" id="PF03069">
    <property type="entry name" value="FmdA_AmdA"/>
    <property type="match status" value="2"/>
</dbReference>
<gene>
    <name evidence="3" type="ORF">Vbra_14679</name>
</gene>
<dbReference type="InterPro" id="IPR004304">
    <property type="entry name" value="FmdA_AmdA"/>
</dbReference>
<dbReference type="PANTHER" id="PTHR31891:SF1">
    <property type="entry name" value="FORMAMIDASE C869.04-RELATED"/>
    <property type="match status" value="1"/>
</dbReference>
<evidence type="ECO:0000313" key="4">
    <source>
        <dbReference type="Proteomes" id="UP000041254"/>
    </source>
</evidence>
<feature type="compositionally biased region" description="Basic residues" evidence="1">
    <location>
        <begin position="949"/>
        <end position="958"/>
    </location>
</feature>
<feature type="signal peptide" evidence="2">
    <location>
        <begin position="1"/>
        <end position="24"/>
    </location>
</feature>
<feature type="region of interest" description="Disordered" evidence="1">
    <location>
        <begin position="947"/>
        <end position="972"/>
    </location>
</feature>
<dbReference type="EMBL" id="CDMY01000385">
    <property type="protein sequence ID" value="CEM08636.1"/>
    <property type="molecule type" value="Genomic_DNA"/>
</dbReference>
<evidence type="ECO:0000256" key="1">
    <source>
        <dbReference type="SAM" id="MobiDB-lite"/>
    </source>
</evidence>
<dbReference type="Gene3D" id="3.10.28.20">
    <property type="entry name" value="Acetamidase/Formamidase-like domains"/>
    <property type="match status" value="2"/>
</dbReference>